<protein>
    <recommendedName>
        <fullName evidence="3">G-patch domain-containing protein</fullName>
    </recommendedName>
</protein>
<dbReference type="InterPro" id="IPR011666">
    <property type="entry name" value="DUF1604"/>
</dbReference>
<dbReference type="EMBL" id="JAQQBS010000002">
    <property type="protein sequence ID" value="KAK0173304.1"/>
    <property type="molecule type" value="Genomic_DNA"/>
</dbReference>
<feature type="region of interest" description="Disordered" evidence="2">
    <location>
        <begin position="398"/>
        <end position="417"/>
    </location>
</feature>
<feature type="region of interest" description="Disordered" evidence="2">
    <location>
        <begin position="431"/>
        <end position="496"/>
    </location>
</feature>
<comment type="similarity">
    <text evidence="1">Belongs to the GPATCH1 family.</text>
</comment>
<accession>A0AA39KTL9</accession>
<proteinExistence type="inferred from homology"/>
<dbReference type="GO" id="GO:0005634">
    <property type="term" value="C:nucleus"/>
    <property type="evidence" value="ECO:0007669"/>
    <property type="project" value="TreeGrafter"/>
</dbReference>
<feature type="region of interest" description="Disordered" evidence="2">
    <location>
        <begin position="115"/>
        <end position="134"/>
    </location>
</feature>
<dbReference type="AlphaFoldDB" id="A0AA39KTL9"/>
<feature type="compositionally biased region" description="Basic residues" evidence="2">
    <location>
        <begin position="951"/>
        <end position="982"/>
    </location>
</feature>
<dbReference type="Proteomes" id="UP001168990">
    <property type="component" value="Unassembled WGS sequence"/>
</dbReference>
<feature type="compositionally biased region" description="Low complexity" evidence="2">
    <location>
        <begin position="431"/>
        <end position="440"/>
    </location>
</feature>
<feature type="region of interest" description="Disordered" evidence="2">
    <location>
        <begin position="367"/>
        <end position="392"/>
    </location>
</feature>
<organism evidence="4 5">
    <name type="scientific">Microctonus aethiopoides</name>
    <dbReference type="NCBI Taxonomy" id="144406"/>
    <lineage>
        <taxon>Eukaryota</taxon>
        <taxon>Metazoa</taxon>
        <taxon>Ecdysozoa</taxon>
        <taxon>Arthropoda</taxon>
        <taxon>Hexapoda</taxon>
        <taxon>Insecta</taxon>
        <taxon>Pterygota</taxon>
        <taxon>Neoptera</taxon>
        <taxon>Endopterygota</taxon>
        <taxon>Hymenoptera</taxon>
        <taxon>Apocrita</taxon>
        <taxon>Ichneumonoidea</taxon>
        <taxon>Braconidae</taxon>
        <taxon>Euphorinae</taxon>
        <taxon>Microctonus</taxon>
    </lineage>
</organism>
<dbReference type="InterPro" id="IPR000467">
    <property type="entry name" value="G_patch_dom"/>
</dbReference>
<dbReference type="PANTHER" id="PTHR13384:SF19">
    <property type="entry name" value="G PATCH DOMAIN-CONTAINING PROTEIN 1"/>
    <property type="match status" value="1"/>
</dbReference>
<sequence length="982" mass="110757">MSDEDDDNFVIIGEALEPLDEDNLPRKKPVTIEDQYALDAQGRRRFHGAFTGGFSAGYFNSVGTRDGWRPHQFKSSRSKKAENVCQRPEDFMDDEDTGEFGIAPIGIRATSDFSNHNERGIKRGRPRIDDNGPIPGTPVLKELLKPVTDTVGVKLLKQMGWKPGQGVGPRITKREKNKTRKRNIGLKVYGCSLPDTEMKVPETHSVSSDDDDGDDEVNEEIYFAPDDFEPFRCNPKDNYFGIGYSGLNKLSSLSGHINLINAPAFQMQDKNKKLSIRGQAFGVGAFEADDDDIYERDDMSRYDFTLGPETKKNNRVAKSSASESLGCRHLEGFVLGENRLERKKHFSPPKLSENFKPIHVIRKSRFSPETKEDEITNQLYRKNQTRSNLNAQDRERILNDNNQSNNNNNNGCDLSHSNRESLMKHNQNIEISPVSSSSISKPAGLVDTSKSADNEKSISKPSWMDKLTMKTFVSGGIEGPSKQNSQNSTTSSESNVTSILNETCDSKTNNQNRLNSIPDLVKPFIHDGEKQSRFEKFLEFSPGEEKEKLEHIQSLSMDKWERQREFEEFKMVAKSFKEVNVSRNEKNEIEYKTTVHNLSSDDCAMNAAKMKMFGKFTRTIDIWRPASAVCKRFNISEPKSGCAQPDTEKVKKYRLFESLDFCDGIGASDIKFQKAVDNISNDNEFKNEKSSVSNHSSTKNQIQLLDMMNLDMISSESHEKSQNLGHIDQNIVPKSIDSTLNTDIKKSESDIKKDNKITDGSESCLSDIQVNVNPEAKADLFKAIFLSSSEASDSDEEPSEDINSETVKSLLIGKSANELNTQRNTSPARGIFAQLNLDDMVRSSDNTIMKHEKSIKPEDSKTNRLVKDTDDVKTIQTMNKNSSTSNIINIESDAEIPKDIYGPALPIKLESSHNQASCNQSHSEKLTFKSVIVSKLNNLGKSSKWVEKMQAKKSKKSKKKHKQKEKRKDRKHKHKSKRKKID</sequence>
<name>A0AA39KTL9_9HYME</name>
<evidence type="ECO:0000313" key="4">
    <source>
        <dbReference type="EMBL" id="KAK0173304.1"/>
    </source>
</evidence>
<dbReference type="PANTHER" id="PTHR13384">
    <property type="entry name" value="G PATCH DOMAIN-CONTAINING PROTEIN 1"/>
    <property type="match status" value="1"/>
</dbReference>
<evidence type="ECO:0000256" key="1">
    <source>
        <dbReference type="ARBA" id="ARBA00008600"/>
    </source>
</evidence>
<feature type="region of interest" description="Disordered" evidence="2">
    <location>
        <begin position="942"/>
        <end position="982"/>
    </location>
</feature>
<evidence type="ECO:0000256" key="2">
    <source>
        <dbReference type="SAM" id="MobiDB-lite"/>
    </source>
</evidence>
<comment type="caution">
    <text evidence="4">The sequence shown here is derived from an EMBL/GenBank/DDBJ whole genome shotgun (WGS) entry which is preliminary data.</text>
</comment>
<feature type="domain" description="G-patch" evidence="3">
    <location>
        <begin position="148"/>
        <end position="168"/>
    </location>
</feature>
<dbReference type="SMART" id="SM00443">
    <property type="entry name" value="G_patch"/>
    <property type="match status" value="1"/>
</dbReference>
<feature type="compositionally biased region" description="Basic and acidic residues" evidence="2">
    <location>
        <begin position="115"/>
        <end position="130"/>
    </location>
</feature>
<reference evidence="4" key="2">
    <citation type="submission" date="2023-03" db="EMBL/GenBank/DDBJ databases">
        <authorList>
            <person name="Inwood S.N."/>
            <person name="Skelly J.G."/>
            <person name="Guhlin J."/>
            <person name="Harrop T.W.R."/>
            <person name="Goldson S.G."/>
            <person name="Dearden P.K."/>
        </authorList>
    </citation>
    <scope>NUCLEOTIDE SEQUENCE</scope>
    <source>
        <strain evidence="4">Irish</strain>
        <tissue evidence="4">Whole body</tissue>
    </source>
</reference>
<dbReference type="GO" id="GO:0003723">
    <property type="term" value="F:RNA binding"/>
    <property type="evidence" value="ECO:0007669"/>
    <property type="project" value="TreeGrafter"/>
</dbReference>
<dbReference type="Pfam" id="PF01585">
    <property type="entry name" value="G-patch"/>
    <property type="match status" value="1"/>
</dbReference>
<reference evidence="4" key="1">
    <citation type="journal article" date="2023" name="bioRxiv">
        <title>Scaffold-level genome assemblies of two parasitoid biocontrol wasps reveal the parthenogenesis mechanism and an associated novel virus.</title>
        <authorList>
            <person name="Inwood S."/>
            <person name="Skelly J."/>
            <person name="Guhlin J."/>
            <person name="Harrop T."/>
            <person name="Goldson S."/>
            <person name="Dearden P."/>
        </authorList>
    </citation>
    <scope>NUCLEOTIDE SEQUENCE</scope>
    <source>
        <strain evidence="4">Irish</strain>
        <tissue evidence="4">Whole body</tissue>
    </source>
</reference>
<feature type="compositionally biased region" description="Polar residues" evidence="2">
    <location>
        <begin position="376"/>
        <end position="391"/>
    </location>
</feature>
<gene>
    <name evidence="4" type="ORF">PV328_006521</name>
</gene>
<dbReference type="Pfam" id="PF26093">
    <property type="entry name" value="HTH_TGH"/>
    <property type="match status" value="1"/>
</dbReference>
<evidence type="ECO:0000313" key="5">
    <source>
        <dbReference type="Proteomes" id="UP001168990"/>
    </source>
</evidence>
<keyword evidence="5" id="KW-1185">Reference proteome</keyword>
<evidence type="ECO:0000259" key="3">
    <source>
        <dbReference type="PROSITE" id="PS50174"/>
    </source>
</evidence>
<dbReference type="GO" id="GO:0006397">
    <property type="term" value="P:mRNA processing"/>
    <property type="evidence" value="ECO:0007669"/>
    <property type="project" value="InterPro"/>
</dbReference>
<dbReference type="Pfam" id="PF07713">
    <property type="entry name" value="DUF1604"/>
    <property type="match status" value="1"/>
</dbReference>
<feature type="compositionally biased region" description="Low complexity" evidence="2">
    <location>
        <begin position="481"/>
        <end position="496"/>
    </location>
</feature>
<dbReference type="PROSITE" id="PS50174">
    <property type="entry name" value="G_PATCH"/>
    <property type="match status" value="1"/>
</dbReference>
<feature type="compositionally biased region" description="Low complexity" evidence="2">
    <location>
        <begin position="399"/>
        <end position="410"/>
    </location>
</feature>